<dbReference type="InterPro" id="IPR025427">
    <property type="entry name" value="DUF4160"/>
</dbReference>
<dbReference type="Pfam" id="PF13711">
    <property type="entry name" value="DUF4160"/>
    <property type="match status" value="1"/>
</dbReference>
<evidence type="ECO:0000313" key="1">
    <source>
        <dbReference type="EMBL" id="QIR77028.1"/>
    </source>
</evidence>
<name>A0A6G9VVJ0_9BACT</name>
<dbReference type="RefSeq" id="WP_167750465.1">
    <property type="nucleotide sequence ID" value="NZ_CP039734.2"/>
</dbReference>
<gene>
    <name evidence="1" type="ORF">FA584_12815</name>
</gene>
<evidence type="ECO:0000313" key="2">
    <source>
        <dbReference type="Proteomes" id="UP000502831"/>
    </source>
</evidence>
<organism evidence="1 2">
    <name type="scientific">Sulfurospirillum diekertiae</name>
    <dbReference type="NCBI Taxonomy" id="1854492"/>
    <lineage>
        <taxon>Bacteria</taxon>
        <taxon>Pseudomonadati</taxon>
        <taxon>Campylobacterota</taxon>
        <taxon>Epsilonproteobacteria</taxon>
        <taxon>Campylobacterales</taxon>
        <taxon>Sulfurospirillaceae</taxon>
        <taxon>Sulfurospirillum</taxon>
    </lineage>
</organism>
<dbReference type="EMBL" id="CP039734">
    <property type="protein sequence ID" value="QIR77028.1"/>
    <property type="molecule type" value="Genomic_DNA"/>
</dbReference>
<reference evidence="1 2" key="1">
    <citation type="journal article" date="2017" name="Environ. Sci. Technol.">
        <title>Organohalide Respiration with Chlorinated Ethenes under Low pH Conditions.</title>
        <authorList>
            <person name="Yang Y."/>
            <person name="Capiro N.L."/>
            <person name="Marcet T.F."/>
            <person name="Yan J."/>
            <person name="Pennell K.D."/>
            <person name="Loffler F.E."/>
        </authorList>
    </citation>
    <scope>NUCLEOTIDE SEQUENCE [LARGE SCALE GENOMIC DNA]</scope>
    <source>
        <strain evidence="1 2">ACSDCE</strain>
    </source>
</reference>
<sequence>MNTEDFFLQLCDGIYRAEERAQKERKRELFGNQFVPEFLVMRQDKVRVEIRKENVSHNAPHLHIVHSDKIDVSISLIDFSILAGKIDSKTKKHFLSLLVPKQKQLNAIWQELNEKDNSVGAEKLISNLRF</sequence>
<protein>
    <submittedName>
        <fullName evidence="1">DUF4160 domain-containing protein</fullName>
    </submittedName>
</protein>
<proteinExistence type="predicted"/>
<dbReference type="Proteomes" id="UP000502831">
    <property type="component" value="Chromosome"/>
</dbReference>
<dbReference type="AlphaFoldDB" id="A0A6G9VVJ0"/>
<accession>A0A6G9VVJ0</accession>